<proteinExistence type="predicted"/>
<dbReference type="VEuPathDB" id="FungiDB:HMPREF1120_07064"/>
<dbReference type="Proteomes" id="UP000007304">
    <property type="component" value="Unassembled WGS sequence"/>
</dbReference>
<feature type="region of interest" description="Disordered" evidence="1">
    <location>
        <begin position="468"/>
        <end position="676"/>
    </location>
</feature>
<feature type="compositionally biased region" description="Low complexity" evidence="1">
    <location>
        <begin position="155"/>
        <end position="170"/>
    </location>
</feature>
<feature type="region of interest" description="Disordered" evidence="1">
    <location>
        <begin position="774"/>
        <end position="810"/>
    </location>
</feature>
<feature type="compositionally biased region" description="Low complexity" evidence="1">
    <location>
        <begin position="379"/>
        <end position="393"/>
    </location>
</feature>
<dbReference type="eggNOG" id="ENOG502SPD8">
    <property type="taxonomic scope" value="Eukaryota"/>
</dbReference>
<accession>H6C5R9</accession>
<feature type="region of interest" description="Disordered" evidence="1">
    <location>
        <begin position="299"/>
        <end position="396"/>
    </location>
</feature>
<feature type="compositionally biased region" description="Basic and acidic residues" evidence="1">
    <location>
        <begin position="468"/>
        <end position="478"/>
    </location>
</feature>
<sequence>MDISSLVRAVIGAFEDSSKLVQRIREQRDRDTQSEGEDGRTKADHLPAESTRELLDSLALGPVIVRGHYEHDLKRFGEQYACGDIQAREQMKDVLINLQLTLINTLRSVYMDGIDLDFQVLLTASDDSRVNAAVCLGQLSQRLSDAAKAQAYYPPSMSMSSSSYSSPASAGRLMPPMSPSLGYSSSRSTQSSASAVFMGPRTPDPEKLDNFGLTVADGLGRSYGKERGMGGDEKSSAEKQSNLWASLALPFESRVTEALPLPVGGHHQGNQRTLALPVLSDDSDTVSLRRRSSQALAPDDNILLLFPQPGGRPHPCRKETEPDRNEKTVHHRYSSSSSTAGSGHTYHSSSPDISHTNQPRTRNSRDRYGPDDYGEHVHQQQQQHGYDQHQQVESPVVSDAAAYRTDGRQYSHSTIYDMYQPQQPLTPEKQVSRPSQQQQRPMFSSAAGASPLPYVQRAHNVTVTIQHADAREGERVRQLQETSRPPRPQQQPRSDSLNALRNPETRVDDQTGRAGLRPVRLGHVLGRGARQHSAPVGTHAAAISSHDEFQSHSHPLPLSVRAAERQPREPPSVPLPQPPTQAQPPRQQYRFMPHSSTPKIEKQQQQHQTQQQKKSNNTTMSDSKSHSRPTSTSTSTTTFTTTPRPLPPAQRPDPPPSSSLLSPATDINTTGNLNNLLESTSTAPISTISNSNSRCLSTTTPMSTPISIPTQIHIPLTLPTDKDLLGFCKGAFRLQAGMERKAFGLANRPSGLSGMITYWKCEKCNFEGPAPVRTANAVSGTASGETRAGTGTGETKKSKQKSKQKPKVERIFDPKIRVSEGGGVRYKWAFLARCHVAVKAVAMPVPQASTVLTTTTATTSGGGGGGRSPNDIFGSFGCIFCCAEGRSRGWLENNLNNREGEGVLGGGGGGGGGSTTSATPSSTPIFGNVSSFMHHLETVHVNRGPDGWPCAEMVGRFRVVFGDGYNDRDTEGSSGGGDWEVKFVPRLGSSSSLSRS</sequence>
<dbReference type="AlphaFoldDB" id="H6C5R9"/>
<feature type="compositionally biased region" description="Pro residues" evidence="1">
    <location>
        <begin position="569"/>
        <end position="582"/>
    </location>
</feature>
<dbReference type="GeneID" id="20311703"/>
<dbReference type="RefSeq" id="XP_009159526.1">
    <property type="nucleotide sequence ID" value="XM_009161278.1"/>
</dbReference>
<feature type="compositionally biased region" description="Low complexity" evidence="1">
    <location>
        <begin position="432"/>
        <end position="441"/>
    </location>
</feature>
<feature type="compositionally biased region" description="Pro residues" evidence="1">
    <location>
        <begin position="644"/>
        <end position="657"/>
    </location>
</feature>
<feature type="region of interest" description="Disordered" evidence="1">
    <location>
        <begin position="425"/>
        <end position="451"/>
    </location>
</feature>
<feature type="compositionally biased region" description="Basic and acidic residues" evidence="1">
    <location>
        <begin position="316"/>
        <end position="328"/>
    </location>
</feature>
<feature type="compositionally biased region" description="Low complexity" evidence="1">
    <location>
        <begin position="334"/>
        <end position="350"/>
    </location>
</feature>
<dbReference type="OMA" id="FLAKCHV"/>
<name>H6C5R9_EXODN</name>
<reference evidence="2" key="1">
    <citation type="submission" date="2011-07" db="EMBL/GenBank/DDBJ databases">
        <title>The Genome Sequence of Exophiala (Wangiella) dermatitidis NIH/UT8656.</title>
        <authorList>
            <consortium name="The Broad Institute Genome Sequencing Platform"/>
            <person name="Cuomo C."/>
            <person name="Wang Z."/>
            <person name="Hunicke-Smith S."/>
            <person name="Szanislo P.J."/>
            <person name="Earl A."/>
            <person name="Young S.K."/>
            <person name="Zeng Q."/>
            <person name="Gargeya S."/>
            <person name="Fitzgerald M."/>
            <person name="Haas B."/>
            <person name="Abouelleil A."/>
            <person name="Alvarado L."/>
            <person name="Arachchi H.M."/>
            <person name="Berlin A."/>
            <person name="Brown A."/>
            <person name="Chapman S.B."/>
            <person name="Chen Z."/>
            <person name="Dunbar C."/>
            <person name="Freedman E."/>
            <person name="Gearin G."/>
            <person name="Gellesch M."/>
            <person name="Goldberg J."/>
            <person name="Griggs A."/>
            <person name="Gujja S."/>
            <person name="Heiman D."/>
            <person name="Howarth C."/>
            <person name="Larson L."/>
            <person name="Lui A."/>
            <person name="MacDonald P.J.P."/>
            <person name="Montmayeur A."/>
            <person name="Murphy C."/>
            <person name="Neiman D."/>
            <person name="Pearson M."/>
            <person name="Priest M."/>
            <person name="Roberts A."/>
            <person name="Saif S."/>
            <person name="Shea T."/>
            <person name="Shenoy N."/>
            <person name="Sisk P."/>
            <person name="Stolte C."/>
            <person name="Sykes S."/>
            <person name="Wortman J."/>
            <person name="Nusbaum C."/>
            <person name="Birren B."/>
        </authorList>
    </citation>
    <scope>NUCLEOTIDE SEQUENCE</scope>
    <source>
        <strain evidence="2">NIH/UT8656</strain>
    </source>
</reference>
<keyword evidence="3" id="KW-1185">Reference proteome</keyword>
<dbReference type="EMBL" id="JH226135">
    <property type="protein sequence ID" value="EHY59065.1"/>
    <property type="molecule type" value="Genomic_DNA"/>
</dbReference>
<feature type="compositionally biased region" description="Low complexity" evidence="1">
    <location>
        <begin position="779"/>
        <end position="789"/>
    </location>
</feature>
<dbReference type="HOGENOM" id="CLU_015531_0_0_1"/>
<dbReference type="InParanoid" id="H6C5R9"/>
<feature type="compositionally biased region" description="Low complexity" evidence="1">
    <location>
        <begin position="605"/>
        <end position="614"/>
    </location>
</feature>
<evidence type="ECO:0000313" key="2">
    <source>
        <dbReference type="EMBL" id="EHY59065.1"/>
    </source>
</evidence>
<dbReference type="OrthoDB" id="25896at2759"/>
<feature type="compositionally biased region" description="Polar residues" evidence="1">
    <location>
        <begin position="351"/>
        <end position="361"/>
    </location>
</feature>
<evidence type="ECO:0000256" key="1">
    <source>
        <dbReference type="SAM" id="MobiDB-lite"/>
    </source>
</evidence>
<feature type="compositionally biased region" description="Polar residues" evidence="1">
    <location>
        <begin position="665"/>
        <end position="676"/>
    </location>
</feature>
<dbReference type="STRING" id="858893.H6C5R9"/>
<protein>
    <submittedName>
        <fullName evidence="2">Uncharacterized protein</fullName>
    </submittedName>
</protein>
<feature type="region of interest" description="Disordered" evidence="1">
    <location>
        <begin position="25"/>
        <end position="47"/>
    </location>
</feature>
<organism evidence="2 3">
    <name type="scientific">Exophiala dermatitidis (strain ATCC 34100 / CBS 525.76 / NIH/UT8656)</name>
    <name type="common">Black yeast</name>
    <name type="synonym">Wangiella dermatitidis</name>
    <dbReference type="NCBI Taxonomy" id="858893"/>
    <lineage>
        <taxon>Eukaryota</taxon>
        <taxon>Fungi</taxon>
        <taxon>Dikarya</taxon>
        <taxon>Ascomycota</taxon>
        <taxon>Pezizomycotina</taxon>
        <taxon>Eurotiomycetes</taxon>
        <taxon>Chaetothyriomycetidae</taxon>
        <taxon>Chaetothyriales</taxon>
        <taxon>Herpotrichiellaceae</taxon>
        <taxon>Exophiala</taxon>
    </lineage>
</organism>
<evidence type="ECO:0000313" key="3">
    <source>
        <dbReference type="Proteomes" id="UP000007304"/>
    </source>
</evidence>
<feature type="region of interest" description="Disordered" evidence="1">
    <location>
        <begin position="155"/>
        <end position="187"/>
    </location>
</feature>
<gene>
    <name evidence="2" type="ORF">HMPREF1120_07064</name>
</gene>
<feature type="compositionally biased region" description="Low complexity" evidence="1">
    <location>
        <begin position="628"/>
        <end position="643"/>
    </location>
</feature>
<feature type="compositionally biased region" description="Basic and acidic residues" evidence="1">
    <location>
        <begin position="363"/>
        <end position="378"/>
    </location>
</feature>